<dbReference type="EMBL" id="RAWB01000186">
    <property type="protein sequence ID" value="RKH57266.1"/>
    <property type="molecule type" value="Genomic_DNA"/>
</dbReference>
<dbReference type="Proteomes" id="UP000272888">
    <property type="component" value="Unassembled WGS sequence"/>
</dbReference>
<evidence type="ECO:0000313" key="1">
    <source>
        <dbReference type="EMBL" id="RKH57266.1"/>
    </source>
</evidence>
<dbReference type="RefSeq" id="WP_120644713.1">
    <property type="nucleotide sequence ID" value="NZ_RAWB01000186.1"/>
</dbReference>
<reference evidence="2" key="1">
    <citation type="submission" date="2018-09" db="EMBL/GenBank/DDBJ databases">
        <authorList>
            <person name="Livingstone P.G."/>
            <person name="Whitworth D.E."/>
        </authorList>
    </citation>
    <scope>NUCLEOTIDE SEQUENCE [LARGE SCALE GENOMIC DNA]</scope>
    <source>
        <strain evidence="2">CA051B</strain>
    </source>
</reference>
<evidence type="ECO:0000313" key="2">
    <source>
        <dbReference type="Proteomes" id="UP000272888"/>
    </source>
</evidence>
<keyword evidence="2" id="KW-1185">Reference proteome</keyword>
<dbReference type="AlphaFoldDB" id="A0A3A8PLK5"/>
<name>A0A3A8PLK5_9BACT</name>
<organism evidence="1 2">
    <name type="scientific">Corallococcus llansteffanensis</name>
    <dbReference type="NCBI Taxonomy" id="2316731"/>
    <lineage>
        <taxon>Bacteria</taxon>
        <taxon>Pseudomonadati</taxon>
        <taxon>Myxococcota</taxon>
        <taxon>Myxococcia</taxon>
        <taxon>Myxococcales</taxon>
        <taxon>Cystobacterineae</taxon>
        <taxon>Myxococcaceae</taxon>
        <taxon>Corallococcus</taxon>
    </lineage>
</organism>
<protein>
    <submittedName>
        <fullName evidence="1">Uncharacterized protein</fullName>
    </submittedName>
</protein>
<sequence length="411" mass="46590">MEFFEKLGQRIEAAWAATGHDEQALPAIAERALREAECHRHVDSDQVARWLMTAERIPGQGNVNNGFGEPALFAFNNGRLIIQLLHWVVGTTSLHEHGFFGAFSVLEGSSVHSRYQFTASHSHSEHFLIGELALQQFELLRQGDVRPITGRRLIHSLFHLDCPSISVVVRTVKHGSEGPQLNYLKPSIGLYPDLNDPLMARRLQYLKLLARTRPAEYQRWVLHLLERVDLLSTFLLLQQLAEELPARAFWEAALAEARRRHGAVTATFQTVFEMQRRERAIVGLRDAVTDADHRFFLALLLVLPTRRAILEVIGQRFPDEEPRQKAAAWIADLGESLVMGVEFDELNRELLRLLVLGLDDDAVLGALRESFAWEDEGDRREELLSHVGRLRSHPIVAPLLQAEGRTSSQET</sequence>
<comment type="caution">
    <text evidence="1">The sequence shown here is derived from an EMBL/GenBank/DDBJ whole genome shotgun (WGS) entry which is preliminary data.</text>
</comment>
<gene>
    <name evidence="1" type="ORF">D7V93_18750</name>
</gene>
<dbReference type="InterPro" id="IPR011051">
    <property type="entry name" value="RmlC_Cupin_sf"/>
</dbReference>
<accession>A0A3A8PLK5</accession>
<dbReference type="SUPFAM" id="SSF51182">
    <property type="entry name" value="RmlC-like cupins"/>
    <property type="match status" value="1"/>
</dbReference>
<proteinExistence type="predicted"/>